<sequence>MSGRSLTKVRQPAEVRRRSLDGGGGDQPKGRLWLPCFLLDLELMRCRDCTRRFFGSFVAVRLRSFCRIGSYDVLIGSNNGSSLAVKIHIFVNNYRVHLLTLHIFRSGGFQE</sequence>
<keyword evidence="3" id="KW-1185">Reference proteome</keyword>
<feature type="region of interest" description="Disordered" evidence="1">
    <location>
        <begin position="1"/>
        <end position="30"/>
    </location>
</feature>
<organism evidence="2 3">
    <name type="scientific">Dendrobium chrysotoxum</name>
    <name type="common">Orchid</name>
    <dbReference type="NCBI Taxonomy" id="161865"/>
    <lineage>
        <taxon>Eukaryota</taxon>
        <taxon>Viridiplantae</taxon>
        <taxon>Streptophyta</taxon>
        <taxon>Embryophyta</taxon>
        <taxon>Tracheophyta</taxon>
        <taxon>Spermatophyta</taxon>
        <taxon>Magnoliopsida</taxon>
        <taxon>Liliopsida</taxon>
        <taxon>Asparagales</taxon>
        <taxon>Orchidaceae</taxon>
        <taxon>Epidendroideae</taxon>
        <taxon>Malaxideae</taxon>
        <taxon>Dendrobiinae</taxon>
        <taxon>Dendrobium</taxon>
    </lineage>
</organism>
<dbReference type="AlphaFoldDB" id="A0AAV7H1K8"/>
<evidence type="ECO:0000313" key="3">
    <source>
        <dbReference type="Proteomes" id="UP000775213"/>
    </source>
</evidence>
<feature type="compositionally biased region" description="Basic and acidic residues" evidence="1">
    <location>
        <begin position="11"/>
        <end position="20"/>
    </location>
</feature>
<name>A0AAV7H1K8_DENCH</name>
<evidence type="ECO:0000313" key="2">
    <source>
        <dbReference type="EMBL" id="KAH0462160.1"/>
    </source>
</evidence>
<gene>
    <name evidence="2" type="ORF">IEQ34_009735</name>
</gene>
<evidence type="ECO:0000256" key="1">
    <source>
        <dbReference type="SAM" id="MobiDB-lite"/>
    </source>
</evidence>
<reference evidence="2 3" key="1">
    <citation type="journal article" date="2021" name="Hortic Res">
        <title>Chromosome-scale assembly of the Dendrobium chrysotoxum genome enhances the understanding of orchid evolution.</title>
        <authorList>
            <person name="Zhang Y."/>
            <person name="Zhang G.Q."/>
            <person name="Zhang D."/>
            <person name="Liu X.D."/>
            <person name="Xu X.Y."/>
            <person name="Sun W.H."/>
            <person name="Yu X."/>
            <person name="Zhu X."/>
            <person name="Wang Z.W."/>
            <person name="Zhao X."/>
            <person name="Zhong W.Y."/>
            <person name="Chen H."/>
            <person name="Yin W.L."/>
            <person name="Huang T."/>
            <person name="Niu S.C."/>
            <person name="Liu Z.J."/>
        </authorList>
    </citation>
    <scope>NUCLEOTIDE SEQUENCE [LARGE SCALE GENOMIC DNA]</scope>
    <source>
        <strain evidence="2">Lindl</strain>
    </source>
</reference>
<dbReference type="EMBL" id="JAGFBR010000009">
    <property type="protein sequence ID" value="KAH0462160.1"/>
    <property type="molecule type" value="Genomic_DNA"/>
</dbReference>
<comment type="caution">
    <text evidence="2">The sequence shown here is derived from an EMBL/GenBank/DDBJ whole genome shotgun (WGS) entry which is preliminary data.</text>
</comment>
<proteinExistence type="predicted"/>
<dbReference type="Proteomes" id="UP000775213">
    <property type="component" value="Unassembled WGS sequence"/>
</dbReference>
<accession>A0AAV7H1K8</accession>
<protein>
    <submittedName>
        <fullName evidence="2">Uncharacterized protein</fullName>
    </submittedName>
</protein>